<name>A0A251QCD3_PRUPE</name>
<accession>A0A251QCD3</accession>
<protein>
    <submittedName>
        <fullName evidence="1">Uncharacterized protein</fullName>
    </submittedName>
</protein>
<proteinExistence type="predicted"/>
<dbReference type="AlphaFoldDB" id="A0A251QCD3"/>
<dbReference type="Proteomes" id="UP000006882">
    <property type="component" value="Chromosome G2"/>
</dbReference>
<dbReference type="Gramene" id="ONI21433">
    <property type="protein sequence ID" value="ONI21433"/>
    <property type="gene ID" value="PRUPE_2G065400"/>
</dbReference>
<evidence type="ECO:0000313" key="1">
    <source>
        <dbReference type="EMBL" id="ONI21433.1"/>
    </source>
</evidence>
<organism evidence="1 2">
    <name type="scientific">Prunus persica</name>
    <name type="common">Peach</name>
    <name type="synonym">Amygdalus persica</name>
    <dbReference type="NCBI Taxonomy" id="3760"/>
    <lineage>
        <taxon>Eukaryota</taxon>
        <taxon>Viridiplantae</taxon>
        <taxon>Streptophyta</taxon>
        <taxon>Embryophyta</taxon>
        <taxon>Tracheophyta</taxon>
        <taxon>Spermatophyta</taxon>
        <taxon>Magnoliopsida</taxon>
        <taxon>eudicotyledons</taxon>
        <taxon>Gunneridae</taxon>
        <taxon>Pentapetalae</taxon>
        <taxon>rosids</taxon>
        <taxon>fabids</taxon>
        <taxon>Rosales</taxon>
        <taxon>Rosaceae</taxon>
        <taxon>Amygdaloideae</taxon>
        <taxon>Amygdaleae</taxon>
        <taxon>Prunus</taxon>
    </lineage>
</organism>
<dbReference type="EMBL" id="CM007652">
    <property type="protein sequence ID" value="ONI21433.1"/>
    <property type="molecule type" value="Genomic_DNA"/>
</dbReference>
<keyword evidence="2" id="KW-1185">Reference proteome</keyword>
<reference evidence="1 2" key="1">
    <citation type="journal article" date="2013" name="Nat. Genet.">
        <title>The high-quality draft genome of peach (Prunus persica) identifies unique patterns of genetic diversity, domestication and genome evolution.</title>
        <authorList>
            <consortium name="International Peach Genome Initiative"/>
            <person name="Verde I."/>
            <person name="Abbott A.G."/>
            <person name="Scalabrin S."/>
            <person name="Jung S."/>
            <person name="Shu S."/>
            <person name="Marroni F."/>
            <person name="Zhebentyayeva T."/>
            <person name="Dettori M.T."/>
            <person name="Grimwood J."/>
            <person name="Cattonaro F."/>
            <person name="Zuccolo A."/>
            <person name="Rossini L."/>
            <person name="Jenkins J."/>
            <person name="Vendramin E."/>
            <person name="Meisel L.A."/>
            <person name="Decroocq V."/>
            <person name="Sosinski B."/>
            <person name="Prochnik S."/>
            <person name="Mitros T."/>
            <person name="Policriti A."/>
            <person name="Cipriani G."/>
            <person name="Dondini L."/>
            <person name="Ficklin S."/>
            <person name="Goodstein D.M."/>
            <person name="Xuan P."/>
            <person name="Del Fabbro C."/>
            <person name="Aramini V."/>
            <person name="Copetti D."/>
            <person name="Gonzalez S."/>
            <person name="Horner D.S."/>
            <person name="Falchi R."/>
            <person name="Lucas S."/>
            <person name="Mica E."/>
            <person name="Maldonado J."/>
            <person name="Lazzari B."/>
            <person name="Bielenberg D."/>
            <person name="Pirona R."/>
            <person name="Miculan M."/>
            <person name="Barakat A."/>
            <person name="Testolin R."/>
            <person name="Stella A."/>
            <person name="Tartarini S."/>
            <person name="Tonutti P."/>
            <person name="Arus P."/>
            <person name="Orellana A."/>
            <person name="Wells C."/>
            <person name="Main D."/>
            <person name="Vizzotto G."/>
            <person name="Silva H."/>
            <person name="Salamini F."/>
            <person name="Schmutz J."/>
            <person name="Morgante M."/>
            <person name="Rokhsar D.S."/>
        </authorList>
    </citation>
    <scope>NUCLEOTIDE SEQUENCE [LARGE SCALE GENOMIC DNA]</scope>
    <source>
        <strain evidence="2">cv. Nemared</strain>
    </source>
</reference>
<sequence length="54" mass="6167">MLATFWTKTSLVHINSIWFMIKYGLRVKEGVVVIILVPFTPPFGHEASHLLKLS</sequence>
<gene>
    <name evidence="1" type="ORF">PRUPE_2G065400</name>
</gene>
<evidence type="ECO:0000313" key="2">
    <source>
        <dbReference type="Proteomes" id="UP000006882"/>
    </source>
</evidence>